<reference evidence="1 2" key="1">
    <citation type="journal article" date="2012" name="Genome Biol.">
        <title>Genome and low-iron response of an oceanic diatom adapted to chronic iron limitation.</title>
        <authorList>
            <person name="Lommer M."/>
            <person name="Specht M."/>
            <person name="Roy A.S."/>
            <person name="Kraemer L."/>
            <person name="Andreson R."/>
            <person name="Gutowska M.A."/>
            <person name="Wolf J."/>
            <person name="Bergner S.V."/>
            <person name="Schilhabel M.B."/>
            <person name="Klostermeier U.C."/>
            <person name="Beiko R.G."/>
            <person name="Rosenstiel P."/>
            <person name="Hippler M."/>
            <person name="Laroche J."/>
        </authorList>
    </citation>
    <scope>NUCLEOTIDE SEQUENCE [LARGE SCALE GENOMIC DNA]</scope>
    <source>
        <strain evidence="1 2">CCMP1005</strain>
    </source>
</reference>
<dbReference type="InterPro" id="IPR011990">
    <property type="entry name" value="TPR-like_helical_dom_sf"/>
</dbReference>
<evidence type="ECO:0000313" key="1">
    <source>
        <dbReference type="EMBL" id="EJK64985.1"/>
    </source>
</evidence>
<gene>
    <name evidence="1" type="ORF">THAOC_14222</name>
</gene>
<organism evidence="1 2">
    <name type="scientific">Thalassiosira oceanica</name>
    <name type="common">Marine diatom</name>
    <dbReference type="NCBI Taxonomy" id="159749"/>
    <lineage>
        <taxon>Eukaryota</taxon>
        <taxon>Sar</taxon>
        <taxon>Stramenopiles</taxon>
        <taxon>Ochrophyta</taxon>
        <taxon>Bacillariophyta</taxon>
        <taxon>Coscinodiscophyceae</taxon>
        <taxon>Thalassiosirophycidae</taxon>
        <taxon>Thalassiosirales</taxon>
        <taxon>Thalassiosiraceae</taxon>
        <taxon>Thalassiosira</taxon>
    </lineage>
</organism>
<feature type="non-terminal residue" evidence="1">
    <location>
        <position position="289"/>
    </location>
</feature>
<dbReference type="Pfam" id="PF14312">
    <property type="entry name" value="FG-GAP_2"/>
    <property type="match status" value="1"/>
</dbReference>
<dbReference type="AlphaFoldDB" id="K0SHY0"/>
<dbReference type="EMBL" id="AGNL01016603">
    <property type="protein sequence ID" value="EJK64985.1"/>
    <property type="molecule type" value="Genomic_DNA"/>
</dbReference>
<dbReference type="SUPFAM" id="SSF81901">
    <property type="entry name" value="HCP-like"/>
    <property type="match status" value="1"/>
</dbReference>
<name>K0SHY0_THAOC</name>
<dbReference type="PANTHER" id="PTHR36220:SF1">
    <property type="entry name" value="GAMMA TUBULIN COMPLEX COMPONENT C-TERMINAL DOMAIN-CONTAINING PROTEIN"/>
    <property type="match status" value="1"/>
</dbReference>
<dbReference type="Proteomes" id="UP000266841">
    <property type="component" value="Unassembled WGS sequence"/>
</dbReference>
<sequence length="289" mass="31489">MPATDLTGARAGAGGKEPGAGLRAAELGSLVAHYKLGIMYYTGHCVEGVEEDKPRGIRHWKQAATKGHVESRHGLGAVEHDNGNYQLAVQHWVISAKMGHERSLNGIKDMFKEGHATKPRYAEALLGYRDAVEERKSPQREEAKEDAKRLGIYLMAKLLAPDGAADDYFGESVAIYGDTIVVGAHWDDDNGYDSGSAHVFVRSGEEWTHQAKLLAPDGAADDFGGVSQSTGIPLLLALLGMMTTETTVDRHTSLFEAERSGLIKPSCWRQTEQQDDYFGWSVAIYGDTI</sequence>
<proteinExistence type="predicted"/>
<dbReference type="Gene3D" id="1.25.40.10">
    <property type="entry name" value="Tetratricopeptide repeat domain"/>
    <property type="match status" value="1"/>
</dbReference>
<dbReference type="InterPro" id="IPR006597">
    <property type="entry name" value="Sel1-like"/>
</dbReference>
<dbReference type="Pfam" id="PF08238">
    <property type="entry name" value="Sel1"/>
    <property type="match status" value="2"/>
</dbReference>
<accession>K0SHY0</accession>
<evidence type="ECO:0000313" key="2">
    <source>
        <dbReference type="Proteomes" id="UP000266841"/>
    </source>
</evidence>
<dbReference type="OrthoDB" id="188207at2759"/>
<dbReference type="InterPro" id="IPR013517">
    <property type="entry name" value="FG-GAP"/>
</dbReference>
<comment type="caution">
    <text evidence="1">The sequence shown here is derived from an EMBL/GenBank/DDBJ whole genome shotgun (WGS) entry which is preliminary data.</text>
</comment>
<protein>
    <submittedName>
        <fullName evidence="1">Uncharacterized protein</fullName>
    </submittedName>
</protein>
<dbReference type="PANTHER" id="PTHR36220">
    <property type="entry name" value="UNNAMED PRODUCT"/>
    <property type="match status" value="1"/>
</dbReference>
<dbReference type="SMART" id="SM00671">
    <property type="entry name" value="SEL1"/>
    <property type="match status" value="1"/>
</dbReference>
<keyword evidence="2" id="KW-1185">Reference proteome</keyword>